<dbReference type="AlphaFoldDB" id="A0A1M6LM27"/>
<dbReference type="SMART" id="SM00342">
    <property type="entry name" value="HTH_ARAC"/>
    <property type="match status" value="1"/>
</dbReference>
<dbReference type="Pfam" id="PF01965">
    <property type="entry name" value="DJ-1_PfpI"/>
    <property type="match status" value="1"/>
</dbReference>
<keyword evidence="5" id="KW-1185">Reference proteome</keyword>
<dbReference type="InterPro" id="IPR009057">
    <property type="entry name" value="Homeodomain-like_sf"/>
</dbReference>
<dbReference type="Proteomes" id="UP000183982">
    <property type="component" value="Unassembled WGS sequence"/>
</dbReference>
<accession>A0A1M6LM27</accession>
<reference evidence="5" key="1">
    <citation type="submission" date="2016-11" db="EMBL/GenBank/DDBJ databases">
        <authorList>
            <person name="Varghese N."/>
            <person name="Submissions S."/>
        </authorList>
    </citation>
    <scope>NUCLEOTIDE SEQUENCE [LARGE SCALE GENOMIC DNA]</scope>
    <source>
        <strain evidence="5">DSM 100564</strain>
    </source>
</reference>
<keyword evidence="2" id="KW-0804">Transcription</keyword>
<organism evidence="4 5">
    <name type="scientific">Shimia gijangensis</name>
    <dbReference type="NCBI Taxonomy" id="1470563"/>
    <lineage>
        <taxon>Bacteria</taxon>
        <taxon>Pseudomonadati</taxon>
        <taxon>Pseudomonadota</taxon>
        <taxon>Alphaproteobacteria</taxon>
        <taxon>Rhodobacterales</taxon>
        <taxon>Roseobacteraceae</taxon>
    </lineage>
</organism>
<dbReference type="GO" id="GO:0043565">
    <property type="term" value="F:sequence-specific DNA binding"/>
    <property type="evidence" value="ECO:0007669"/>
    <property type="project" value="InterPro"/>
</dbReference>
<dbReference type="SUPFAM" id="SSF46689">
    <property type="entry name" value="Homeodomain-like"/>
    <property type="match status" value="2"/>
</dbReference>
<dbReference type="PANTHER" id="PTHR43130">
    <property type="entry name" value="ARAC-FAMILY TRANSCRIPTIONAL REGULATOR"/>
    <property type="match status" value="1"/>
</dbReference>
<dbReference type="STRING" id="1470563.SAMN05444000_11238"/>
<keyword evidence="1" id="KW-0805">Transcription regulation</keyword>
<evidence type="ECO:0000256" key="2">
    <source>
        <dbReference type="ARBA" id="ARBA00023163"/>
    </source>
</evidence>
<dbReference type="RefSeq" id="WP_073252712.1">
    <property type="nucleotide sequence ID" value="NZ_FQZQ01000012.1"/>
</dbReference>
<dbReference type="Gene3D" id="1.10.10.60">
    <property type="entry name" value="Homeodomain-like"/>
    <property type="match status" value="1"/>
</dbReference>
<evidence type="ECO:0000313" key="5">
    <source>
        <dbReference type="Proteomes" id="UP000183982"/>
    </source>
</evidence>
<proteinExistence type="predicted"/>
<dbReference type="Pfam" id="PF12833">
    <property type="entry name" value="HTH_18"/>
    <property type="match status" value="1"/>
</dbReference>
<dbReference type="CDD" id="cd03136">
    <property type="entry name" value="GATase1_AraC_ArgR_like"/>
    <property type="match status" value="1"/>
</dbReference>
<evidence type="ECO:0000256" key="1">
    <source>
        <dbReference type="ARBA" id="ARBA00023015"/>
    </source>
</evidence>
<dbReference type="GO" id="GO:0003700">
    <property type="term" value="F:DNA-binding transcription factor activity"/>
    <property type="evidence" value="ECO:0007669"/>
    <property type="project" value="InterPro"/>
</dbReference>
<dbReference type="Gene3D" id="3.40.50.880">
    <property type="match status" value="1"/>
</dbReference>
<feature type="domain" description="HTH araC/xylS-type" evidence="3">
    <location>
        <begin position="225"/>
        <end position="323"/>
    </location>
</feature>
<dbReference type="EMBL" id="FQZQ01000012">
    <property type="protein sequence ID" value="SHJ72112.1"/>
    <property type="molecule type" value="Genomic_DNA"/>
</dbReference>
<name>A0A1M6LM27_9RHOB</name>
<dbReference type="PROSITE" id="PS01124">
    <property type="entry name" value="HTH_ARAC_FAMILY_2"/>
    <property type="match status" value="1"/>
</dbReference>
<dbReference type="InterPro" id="IPR002818">
    <property type="entry name" value="DJ-1/PfpI"/>
</dbReference>
<evidence type="ECO:0000259" key="3">
    <source>
        <dbReference type="PROSITE" id="PS01124"/>
    </source>
</evidence>
<sequence length="326" mass="35457">MKTAKNIFLPNDQALNTAVLVLDQCNTLSFAAAVDPMRAANRRAGRPLFNWRFYTAVGDSAHLTSGLKIDGPPIAQLVSCDLLLVIAGFDLEEHATPRLLASLRRIHAMGSAIAALDGAPWLLAQAGLLDGHNATTHWEDLENFATRFPAVLTHRDRFVIDPPFATSGGAAPGIDMMLHLISTRFGTSLATRVASAFVYDPLPPGQQGPGPGAAPRQVRRNPQIVRALDLMETHIDDPLSIPEIAQRLSVSTRSLEQRFKTHLGQSPHSYYLQLRLNEAHRLAIDTSMSVQNLAAATGFGSQASFARAFRQAHGLSVRALRRQLGR</sequence>
<gene>
    <name evidence="4" type="ORF">SAMN05444000_11238</name>
</gene>
<dbReference type="InterPro" id="IPR052158">
    <property type="entry name" value="INH-QAR"/>
</dbReference>
<evidence type="ECO:0000313" key="4">
    <source>
        <dbReference type="EMBL" id="SHJ72112.1"/>
    </source>
</evidence>
<dbReference type="InterPro" id="IPR018060">
    <property type="entry name" value="HTH_AraC"/>
</dbReference>
<dbReference type="InterPro" id="IPR029062">
    <property type="entry name" value="Class_I_gatase-like"/>
</dbReference>
<dbReference type="PANTHER" id="PTHR43130:SF3">
    <property type="entry name" value="HTH-TYPE TRANSCRIPTIONAL REGULATOR RV1931C"/>
    <property type="match status" value="1"/>
</dbReference>
<protein>
    <submittedName>
        <fullName evidence="4">Transcriptional regulator, AraC family with amidase-like domain</fullName>
    </submittedName>
</protein>
<dbReference type="SUPFAM" id="SSF52317">
    <property type="entry name" value="Class I glutamine amidotransferase-like"/>
    <property type="match status" value="1"/>
</dbReference>
<dbReference type="OrthoDB" id="9793400at2"/>